<accession>A0AAE3EDM2</accession>
<dbReference type="EMBL" id="JAJEQR010000046">
    <property type="protein sequence ID" value="MCC2231995.1"/>
    <property type="molecule type" value="Genomic_DNA"/>
</dbReference>
<dbReference type="Proteomes" id="UP001198182">
    <property type="component" value="Unassembled WGS sequence"/>
</dbReference>
<dbReference type="GO" id="GO:0042276">
    <property type="term" value="P:error-prone translesion synthesis"/>
    <property type="evidence" value="ECO:0007669"/>
    <property type="project" value="TreeGrafter"/>
</dbReference>
<dbReference type="RefSeq" id="WP_308454479.1">
    <property type="nucleotide sequence ID" value="NZ_JAJEQR010000046.1"/>
</dbReference>
<dbReference type="Gene3D" id="3.40.1170.60">
    <property type="match status" value="1"/>
</dbReference>
<dbReference type="PANTHER" id="PTHR11076:SF33">
    <property type="entry name" value="DNA POLYMERASE KAPPA"/>
    <property type="match status" value="1"/>
</dbReference>
<sequence length="427" mass="47712">MLSSPVIFHIDVNSAFLSWKAVYQKREQGSMVDLREIPSAIGGDEASRHGIILAKSIPAKRYGVRTGEAIAQARRKCPCLVVVPPDFSLYVRCSAAFLDILKEYAPKVEPFSIDEAFCDMTGTELLYGDLVAFAHKLKDEIHERLGFTVNIGVSTNKLLAKMASDFEKPDRVHTLFPEEIPEKMWPLPVDELLFVGISAREKLRHLGIRTIGDLAASDRRLIASHLKKHGELIWDYANGIDDRPVVPEPSEPKYIGNSVTLSRDATDEDEIRQTLLSLTETVAARLRADKRKASCITVQLTDHNFMNSSHQDTLPAPSNSTTELYALVLRLFHEFWTGTPIRLLGVAASRLAENAPIQSSLFDRGRSEKLSKLDAAVDQIREKFGEDAVKRACFLDSEREHMTGGLNRAKRRASLSDSMPDAYHQES</sequence>
<dbReference type="SUPFAM" id="SSF100879">
    <property type="entry name" value="Lesion bypass DNA polymerase (Y-family), little finger domain"/>
    <property type="match status" value="1"/>
</dbReference>
<feature type="binding site" evidence="2">
    <location>
        <position position="11"/>
    </location>
    <ligand>
        <name>Mg(2+)</name>
        <dbReference type="ChEBI" id="CHEBI:18420"/>
    </ligand>
</feature>
<dbReference type="InterPro" id="IPR036775">
    <property type="entry name" value="DNA_pol_Y-fam_lit_finger_sf"/>
</dbReference>
<comment type="similarity">
    <text evidence="1 2">Belongs to the DNA polymerase type-Y family.</text>
</comment>
<organism evidence="5 6">
    <name type="scientific">Hominifimenecus microfluidus</name>
    <dbReference type="NCBI Taxonomy" id="2885348"/>
    <lineage>
        <taxon>Bacteria</taxon>
        <taxon>Bacillati</taxon>
        <taxon>Bacillota</taxon>
        <taxon>Clostridia</taxon>
        <taxon>Lachnospirales</taxon>
        <taxon>Lachnospiraceae</taxon>
        <taxon>Hominifimenecus</taxon>
    </lineage>
</organism>
<dbReference type="InterPro" id="IPR017961">
    <property type="entry name" value="DNA_pol_Y-fam_little_finger"/>
</dbReference>
<dbReference type="InterPro" id="IPR001126">
    <property type="entry name" value="UmuC"/>
</dbReference>
<feature type="domain" description="UmuC" evidence="4">
    <location>
        <begin position="7"/>
        <end position="196"/>
    </location>
</feature>
<dbReference type="InterPro" id="IPR022880">
    <property type="entry name" value="DNApol_IV"/>
</dbReference>
<keyword evidence="6" id="KW-1185">Reference proteome</keyword>
<comment type="subcellular location">
    <subcellularLocation>
        <location evidence="2">Cytoplasm</location>
    </subcellularLocation>
</comment>
<dbReference type="Pfam" id="PF11799">
    <property type="entry name" value="IMS_C"/>
    <property type="match status" value="1"/>
</dbReference>
<keyword evidence="2" id="KW-0238">DNA-binding</keyword>
<evidence type="ECO:0000256" key="1">
    <source>
        <dbReference type="ARBA" id="ARBA00010945"/>
    </source>
</evidence>
<keyword evidence="2" id="KW-0234">DNA repair</keyword>
<dbReference type="SUPFAM" id="SSF56672">
    <property type="entry name" value="DNA/RNA polymerases"/>
    <property type="match status" value="1"/>
</dbReference>
<keyword evidence="2" id="KW-0227">DNA damage</keyword>
<keyword evidence="2" id="KW-0239">DNA-directed DNA polymerase</keyword>
<feature type="binding site" evidence="2">
    <location>
        <position position="114"/>
    </location>
    <ligand>
        <name>Mg(2+)</name>
        <dbReference type="ChEBI" id="CHEBI:18420"/>
    </ligand>
</feature>
<feature type="active site" evidence="2">
    <location>
        <position position="115"/>
    </location>
</feature>
<evidence type="ECO:0000259" key="4">
    <source>
        <dbReference type="PROSITE" id="PS50173"/>
    </source>
</evidence>
<name>A0AAE3EDM2_9FIRM</name>
<feature type="site" description="Substrate discrimination" evidence="2">
    <location>
        <position position="16"/>
    </location>
</feature>
<comment type="subunit">
    <text evidence="2">Monomer.</text>
</comment>
<gene>
    <name evidence="2" type="primary">dinB</name>
    <name evidence="5" type="ORF">LKD81_13475</name>
</gene>
<dbReference type="Gene3D" id="3.30.70.270">
    <property type="match status" value="1"/>
</dbReference>
<dbReference type="PANTHER" id="PTHR11076">
    <property type="entry name" value="DNA REPAIR POLYMERASE UMUC / TRANSFERASE FAMILY MEMBER"/>
    <property type="match status" value="1"/>
</dbReference>
<keyword evidence="2" id="KW-0515">Mutator protein</keyword>
<dbReference type="PROSITE" id="PS50173">
    <property type="entry name" value="UMUC"/>
    <property type="match status" value="1"/>
</dbReference>
<dbReference type="Gene3D" id="1.10.150.20">
    <property type="entry name" value="5' to 3' exonuclease, C-terminal subdomain"/>
    <property type="match status" value="1"/>
</dbReference>
<comment type="catalytic activity">
    <reaction evidence="2">
        <text>DNA(n) + a 2'-deoxyribonucleoside 5'-triphosphate = DNA(n+1) + diphosphate</text>
        <dbReference type="Rhea" id="RHEA:22508"/>
        <dbReference type="Rhea" id="RHEA-COMP:17339"/>
        <dbReference type="Rhea" id="RHEA-COMP:17340"/>
        <dbReference type="ChEBI" id="CHEBI:33019"/>
        <dbReference type="ChEBI" id="CHEBI:61560"/>
        <dbReference type="ChEBI" id="CHEBI:173112"/>
        <dbReference type="EC" id="2.7.7.7"/>
    </reaction>
</comment>
<keyword evidence="2" id="KW-0548">Nucleotidyltransferase</keyword>
<dbReference type="InterPro" id="IPR043502">
    <property type="entry name" value="DNA/RNA_pol_sf"/>
</dbReference>
<dbReference type="InterPro" id="IPR043128">
    <property type="entry name" value="Rev_trsase/Diguanyl_cyclase"/>
</dbReference>
<dbReference type="InterPro" id="IPR050116">
    <property type="entry name" value="DNA_polymerase-Y"/>
</dbReference>
<dbReference type="GO" id="GO:0009432">
    <property type="term" value="P:SOS response"/>
    <property type="evidence" value="ECO:0007669"/>
    <property type="project" value="TreeGrafter"/>
</dbReference>
<dbReference type="GO" id="GO:0003887">
    <property type="term" value="F:DNA-directed DNA polymerase activity"/>
    <property type="evidence" value="ECO:0007669"/>
    <property type="project" value="UniProtKB-UniRule"/>
</dbReference>
<comment type="cofactor">
    <cofactor evidence="2">
        <name>Mg(2+)</name>
        <dbReference type="ChEBI" id="CHEBI:18420"/>
    </cofactor>
    <text evidence="2">Binds 2 magnesium ions per subunit.</text>
</comment>
<dbReference type="Pfam" id="PF00817">
    <property type="entry name" value="IMS"/>
    <property type="match status" value="1"/>
</dbReference>
<keyword evidence="2" id="KW-0963">Cytoplasm</keyword>
<dbReference type="GO" id="GO:0000287">
    <property type="term" value="F:magnesium ion binding"/>
    <property type="evidence" value="ECO:0007669"/>
    <property type="project" value="UniProtKB-UniRule"/>
</dbReference>
<comment type="caution">
    <text evidence="5">The sequence shown here is derived from an EMBL/GenBank/DDBJ whole genome shotgun (WGS) entry which is preliminary data.</text>
</comment>
<reference evidence="5" key="1">
    <citation type="submission" date="2021-10" db="EMBL/GenBank/DDBJ databases">
        <title>Anaerobic single-cell dispensing facilitates the cultivation of human gut bacteria.</title>
        <authorList>
            <person name="Afrizal A."/>
        </authorList>
    </citation>
    <scope>NUCLEOTIDE SEQUENCE</scope>
    <source>
        <strain evidence="5">CLA-AA-H215</strain>
    </source>
</reference>
<evidence type="ECO:0000256" key="2">
    <source>
        <dbReference type="HAMAP-Rule" id="MF_01113"/>
    </source>
</evidence>
<dbReference type="CDD" id="cd03586">
    <property type="entry name" value="PolY_Pol_IV_kappa"/>
    <property type="match status" value="1"/>
</dbReference>
<feature type="region of interest" description="Disordered" evidence="3">
    <location>
        <begin position="405"/>
        <end position="427"/>
    </location>
</feature>
<dbReference type="GO" id="GO:0003684">
    <property type="term" value="F:damaged DNA binding"/>
    <property type="evidence" value="ECO:0007669"/>
    <property type="project" value="InterPro"/>
</dbReference>
<proteinExistence type="inferred from homology"/>
<dbReference type="HAMAP" id="MF_01113">
    <property type="entry name" value="DNApol_IV"/>
    <property type="match status" value="1"/>
</dbReference>
<dbReference type="GO" id="GO:0006281">
    <property type="term" value="P:DNA repair"/>
    <property type="evidence" value="ECO:0007669"/>
    <property type="project" value="UniProtKB-UniRule"/>
</dbReference>
<dbReference type="EC" id="2.7.7.7" evidence="2"/>
<keyword evidence="2" id="KW-0808">Transferase</keyword>
<dbReference type="AlphaFoldDB" id="A0AAE3EDM2"/>
<evidence type="ECO:0000313" key="6">
    <source>
        <dbReference type="Proteomes" id="UP001198182"/>
    </source>
</evidence>
<keyword evidence="2" id="KW-0235">DNA replication</keyword>
<protein>
    <recommendedName>
        <fullName evidence="2">DNA polymerase IV</fullName>
        <shortName evidence="2">Pol IV</shortName>
        <ecNumber evidence="2">2.7.7.7</ecNumber>
    </recommendedName>
</protein>
<dbReference type="Gene3D" id="3.30.1490.100">
    <property type="entry name" value="DNA polymerase, Y-family, little finger domain"/>
    <property type="match status" value="1"/>
</dbReference>
<evidence type="ECO:0000313" key="5">
    <source>
        <dbReference type="EMBL" id="MCC2231995.1"/>
    </source>
</evidence>
<keyword evidence="2" id="KW-0479">Metal-binding</keyword>
<evidence type="ECO:0000256" key="3">
    <source>
        <dbReference type="SAM" id="MobiDB-lite"/>
    </source>
</evidence>
<dbReference type="GO" id="GO:0006261">
    <property type="term" value="P:DNA-templated DNA replication"/>
    <property type="evidence" value="ECO:0007669"/>
    <property type="project" value="UniProtKB-UniRule"/>
</dbReference>
<comment type="function">
    <text evidence="2">Poorly processive, error-prone DNA polymerase involved in untargeted mutagenesis. Copies undamaged DNA at stalled replication forks, which arise in vivo from mismatched or misaligned primer ends. These misaligned primers can be extended by PolIV. Exhibits no 3'-5' exonuclease (proofreading) activity. May be involved in translesional synthesis, in conjunction with the beta clamp from PolIII.</text>
</comment>
<keyword evidence="2" id="KW-0460">Magnesium</keyword>
<dbReference type="GO" id="GO:0005829">
    <property type="term" value="C:cytosol"/>
    <property type="evidence" value="ECO:0007669"/>
    <property type="project" value="TreeGrafter"/>
</dbReference>